<protein>
    <submittedName>
        <fullName evidence="1">Uncharacterized protein</fullName>
    </submittedName>
</protein>
<name>A0A0E9Q3N6_ANGAN</name>
<organism evidence="1">
    <name type="scientific">Anguilla anguilla</name>
    <name type="common">European freshwater eel</name>
    <name type="synonym">Muraena anguilla</name>
    <dbReference type="NCBI Taxonomy" id="7936"/>
    <lineage>
        <taxon>Eukaryota</taxon>
        <taxon>Metazoa</taxon>
        <taxon>Chordata</taxon>
        <taxon>Craniata</taxon>
        <taxon>Vertebrata</taxon>
        <taxon>Euteleostomi</taxon>
        <taxon>Actinopterygii</taxon>
        <taxon>Neopterygii</taxon>
        <taxon>Teleostei</taxon>
        <taxon>Anguilliformes</taxon>
        <taxon>Anguillidae</taxon>
        <taxon>Anguilla</taxon>
    </lineage>
</organism>
<proteinExistence type="predicted"/>
<evidence type="ECO:0000313" key="1">
    <source>
        <dbReference type="EMBL" id="JAH11339.1"/>
    </source>
</evidence>
<accession>A0A0E9Q3N6</accession>
<reference evidence="1" key="1">
    <citation type="submission" date="2014-11" db="EMBL/GenBank/DDBJ databases">
        <authorList>
            <person name="Amaro Gonzalez C."/>
        </authorList>
    </citation>
    <scope>NUCLEOTIDE SEQUENCE</scope>
</reference>
<dbReference type="AlphaFoldDB" id="A0A0E9Q3N6"/>
<reference evidence="1" key="2">
    <citation type="journal article" date="2015" name="Fish Shellfish Immunol.">
        <title>Early steps in the European eel (Anguilla anguilla)-Vibrio vulnificus interaction in the gills: Role of the RtxA13 toxin.</title>
        <authorList>
            <person name="Callol A."/>
            <person name="Pajuelo D."/>
            <person name="Ebbesson L."/>
            <person name="Teles M."/>
            <person name="MacKenzie S."/>
            <person name="Amaro C."/>
        </authorList>
    </citation>
    <scope>NUCLEOTIDE SEQUENCE</scope>
</reference>
<dbReference type="EMBL" id="GBXM01097238">
    <property type="protein sequence ID" value="JAH11339.1"/>
    <property type="molecule type" value="Transcribed_RNA"/>
</dbReference>
<sequence length="31" mass="3815">MKEWKKKITQIFKKVFLCMRAKTLLLSNCHF</sequence>